<proteinExistence type="predicted"/>
<evidence type="ECO:0000313" key="2">
    <source>
        <dbReference type="EMBL" id="QDT18024.1"/>
    </source>
</evidence>
<gene>
    <name evidence="2" type="ORF">CA12_41620</name>
</gene>
<dbReference type="Proteomes" id="UP000318741">
    <property type="component" value="Chromosome"/>
</dbReference>
<accession>A0A517PFA1</accession>
<feature type="coiled-coil region" evidence="1">
    <location>
        <begin position="42"/>
        <end position="86"/>
    </location>
</feature>
<sequence>MTTLAEIEAAALALPPEQFEELLSRLDQAVALATQPPAEKEENELRERVRAAEGRLDAYQRGEITAVSHEEVMREIDARIEAARRRQEEGDPVRAA</sequence>
<protein>
    <submittedName>
        <fullName evidence="2">Uncharacterized protein</fullName>
    </submittedName>
</protein>
<evidence type="ECO:0000313" key="3">
    <source>
        <dbReference type="Proteomes" id="UP000318741"/>
    </source>
</evidence>
<dbReference type="EMBL" id="CP036265">
    <property type="protein sequence ID" value="QDT18024.1"/>
    <property type="molecule type" value="Genomic_DNA"/>
</dbReference>
<reference evidence="2 3" key="1">
    <citation type="submission" date="2019-02" db="EMBL/GenBank/DDBJ databases">
        <title>Deep-cultivation of Planctomycetes and their phenomic and genomic characterization uncovers novel biology.</title>
        <authorList>
            <person name="Wiegand S."/>
            <person name="Jogler M."/>
            <person name="Boedeker C."/>
            <person name="Pinto D."/>
            <person name="Vollmers J."/>
            <person name="Rivas-Marin E."/>
            <person name="Kohn T."/>
            <person name="Peeters S.H."/>
            <person name="Heuer A."/>
            <person name="Rast P."/>
            <person name="Oberbeckmann S."/>
            <person name="Bunk B."/>
            <person name="Jeske O."/>
            <person name="Meyerdierks A."/>
            <person name="Storesund J.E."/>
            <person name="Kallscheuer N."/>
            <person name="Luecker S."/>
            <person name="Lage O.M."/>
            <person name="Pohl T."/>
            <person name="Merkel B.J."/>
            <person name="Hornburger P."/>
            <person name="Mueller R.-W."/>
            <person name="Bruemmer F."/>
            <person name="Labrenz M."/>
            <person name="Spormann A.M."/>
            <person name="Op den Camp H."/>
            <person name="Overmann J."/>
            <person name="Amann R."/>
            <person name="Jetten M.S.M."/>
            <person name="Mascher T."/>
            <person name="Medema M.H."/>
            <person name="Devos D.P."/>
            <person name="Kaster A.-K."/>
            <person name="Ovreas L."/>
            <person name="Rohde M."/>
            <person name="Galperin M.Y."/>
            <person name="Jogler C."/>
        </authorList>
    </citation>
    <scope>NUCLEOTIDE SEQUENCE [LARGE SCALE GENOMIC DNA]</scope>
    <source>
        <strain evidence="2 3">CA12</strain>
    </source>
</reference>
<evidence type="ECO:0000256" key="1">
    <source>
        <dbReference type="SAM" id="Coils"/>
    </source>
</evidence>
<dbReference type="KEGG" id="acaf:CA12_41620"/>
<dbReference type="AlphaFoldDB" id="A0A517PFA1"/>
<keyword evidence="3" id="KW-1185">Reference proteome</keyword>
<dbReference type="RefSeq" id="WP_145361003.1">
    <property type="nucleotide sequence ID" value="NZ_CP036265.1"/>
</dbReference>
<organism evidence="2 3">
    <name type="scientific">Alienimonas californiensis</name>
    <dbReference type="NCBI Taxonomy" id="2527989"/>
    <lineage>
        <taxon>Bacteria</taxon>
        <taxon>Pseudomonadati</taxon>
        <taxon>Planctomycetota</taxon>
        <taxon>Planctomycetia</taxon>
        <taxon>Planctomycetales</taxon>
        <taxon>Planctomycetaceae</taxon>
        <taxon>Alienimonas</taxon>
    </lineage>
</organism>
<name>A0A517PFA1_9PLAN</name>
<keyword evidence="1" id="KW-0175">Coiled coil</keyword>